<keyword evidence="3" id="KW-1185">Reference proteome</keyword>
<evidence type="ECO:0000313" key="3">
    <source>
        <dbReference type="Proteomes" id="UP000509478"/>
    </source>
</evidence>
<dbReference type="AlphaFoldDB" id="A0A7D5RGC3"/>
<protein>
    <submittedName>
        <fullName evidence="2">Uncharacterized protein</fullName>
    </submittedName>
</protein>
<sequence>MDVKKEDRSEESKKNHIAYYRSLTEVISNIQKEKEQEREQAIKEHLDNRIDAMEKDRKRIREMFPEIKEEEWDGNAN</sequence>
<accession>A0A7D5RGC3</accession>
<feature type="coiled-coil region" evidence="1">
    <location>
        <begin position="20"/>
        <end position="70"/>
    </location>
</feature>
<dbReference type="EMBL" id="CP026995">
    <property type="protein sequence ID" value="QLH06625.1"/>
    <property type="molecule type" value="Genomic_DNA"/>
</dbReference>
<dbReference type="GeneID" id="56067566"/>
<organism evidence="2 3">
    <name type="scientific">Nitrosopumilus ureiphilus</name>
    <dbReference type="NCBI Taxonomy" id="1470067"/>
    <lineage>
        <taxon>Archaea</taxon>
        <taxon>Nitrososphaerota</taxon>
        <taxon>Nitrososphaeria</taxon>
        <taxon>Nitrosopumilales</taxon>
        <taxon>Nitrosopumilaceae</taxon>
        <taxon>Nitrosopumilus</taxon>
    </lineage>
</organism>
<dbReference type="RefSeq" id="WP_179372725.1">
    <property type="nucleotide sequence ID" value="NZ_CP026995.1"/>
</dbReference>
<name>A0A7D5RGC3_9ARCH</name>
<dbReference type="Proteomes" id="UP000509478">
    <property type="component" value="Chromosome"/>
</dbReference>
<evidence type="ECO:0000313" key="2">
    <source>
        <dbReference type="EMBL" id="QLH06625.1"/>
    </source>
</evidence>
<dbReference type="KEGG" id="nue:C5F50_05720"/>
<proteinExistence type="predicted"/>
<evidence type="ECO:0000256" key="1">
    <source>
        <dbReference type="SAM" id="Coils"/>
    </source>
</evidence>
<reference evidence="2 3" key="1">
    <citation type="submission" date="2018-02" db="EMBL/GenBank/DDBJ databases">
        <title>Complete genome of Nitrosopumilus ureaphilus PS0.</title>
        <authorList>
            <person name="Qin W."/>
            <person name="Zheng Y."/>
            <person name="Stahl D.A."/>
        </authorList>
    </citation>
    <scope>NUCLEOTIDE SEQUENCE [LARGE SCALE GENOMIC DNA]</scope>
    <source>
        <strain evidence="2 3">PS0</strain>
    </source>
</reference>
<keyword evidence="1" id="KW-0175">Coiled coil</keyword>
<dbReference type="OrthoDB" id="2795at2157"/>
<gene>
    <name evidence="2" type="ORF">C5F50_05720</name>
</gene>